<name>A0A7D3UW97_9VIRU</name>
<dbReference type="EMBL" id="MT138244">
    <property type="protein sequence ID" value="QKE54887.1"/>
    <property type="molecule type" value="Genomic_DNA"/>
</dbReference>
<proteinExistence type="predicted"/>
<comment type="subcellular location">
    <subcellularLocation>
        <location evidence="1">Host nucleus</location>
    </subcellularLocation>
</comment>
<protein>
    <submittedName>
        <fullName evidence="3">Replication protein</fullName>
    </submittedName>
</protein>
<evidence type="ECO:0000256" key="1">
    <source>
        <dbReference type="ARBA" id="ARBA00004147"/>
    </source>
</evidence>
<keyword evidence="2" id="KW-1048">Host nucleus</keyword>
<accession>A0A7D3UW97</accession>
<dbReference type="GO" id="GO:0042025">
    <property type="term" value="C:host cell nucleus"/>
    <property type="evidence" value="ECO:0007669"/>
    <property type="project" value="UniProtKB-SubCell"/>
</dbReference>
<sequence>MEFQQRPKSVSFNHEDRQWDCRFNVQTDADLDELLAAIKSEDDQGKLKYILVGGLEIGTKSYQDDYNVRHVHVCVILHNRTSKRALLHNWKIKEGNGYYLVPRNRDLPYSGWRNHHIKPFSKVDPTKLVLYENGDLPKDLKRKRADASEEEKKLTSDEIFREIRSMIVEDKDDLIIFNRFPRTFTIYGEKIKSTTKQRRITACNEGNPHLWIEGYPGTGKTAILNFIYPKLFKKNLFNKYFDLYDPKEHTHVMLEDLDHEAIKTLSINFVKTLCDEAGFAIDQKYKTPQLARTTVLVSSNFTIRDLVPEGAGYDQNLTAICRRFWQIKIYELLRLLQLKLVPKYQLAVLKKEGNSDMSKVFMDWDYLSDSPTGKELKKPEEYQQIIRDYFFAMTS</sequence>
<dbReference type="SUPFAM" id="SSF52540">
    <property type="entry name" value="P-loop containing nucleoside triphosphate hydrolases"/>
    <property type="match status" value="1"/>
</dbReference>
<dbReference type="Gene3D" id="3.40.50.300">
    <property type="entry name" value="P-loop containing nucleotide triphosphate hydrolases"/>
    <property type="match status" value="1"/>
</dbReference>
<dbReference type="InterPro" id="IPR027417">
    <property type="entry name" value="P-loop_NTPase"/>
</dbReference>
<reference evidence="3" key="1">
    <citation type="submission" date="2020-01" db="EMBL/GenBank/DDBJ databases">
        <title>Viral genomes from wild and zoo birds in China.</title>
        <authorList>
            <person name="Xiao Y."/>
            <person name="Shan T."/>
            <person name="Yang S."/>
            <person name="Zhang W."/>
        </authorList>
    </citation>
    <scope>NUCLEOTIDE SEQUENCE</scope>
    <source>
        <strain evidence="3">Hbl169par3</strain>
    </source>
</reference>
<evidence type="ECO:0000313" key="3">
    <source>
        <dbReference type="EMBL" id="QKE54887.1"/>
    </source>
</evidence>
<evidence type="ECO:0000256" key="2">
    <source>
        <dbReference type="ARBA" id="ARBA00022562"/>
    </source>
</evidence>
<organism evidence="3">
    <name type="scientific">Parvoviridae sp</name>
    <dbReference type="NCBI Taxonomy" id="1940570"/>
    <lineage>
        <taxon>Viruses</taxon>
        <taxon>Monodnaviria</taxon>
        <taxon>Shotokuvirae</taxon>
        <taxon>Cossaviricota</taxon>
        <taxon>Quintoviricetes</taxon>
        <taxon>Piccovirales</taxon>
        <taxon>Parvoviridae</taxon>
    </lineage>
</organism>